<keyword evidence="2" id="KW-0378">Hydrolase</keyword>
<dbReference type="PANTHER" id="PTHR43135:SF3">
    <property type="entry name" value="ALPHA-D-RIBOSE 1-METHYLPHOSPHONATE 5-TRIPHOSPHATE DIPHOSPHATASE"/>
    <property type="match status" value="1"/>
</dbReference>
<dbReference type="Gene3D" id="2.30.40.10">
    <property type="entry name" value="Urease, subunit C, domain 1"/>
    <property type="match status" value="2"/>
</dbReference>
<gene>
    <name evidence="2" type="primary">allB_1</name>
    <name evidence="2" type="ORF">LuPra_00678</name>
</gene>
<evidence type="ECO:0000259" key="1">
    <source>
        <dbReference type="Pfam" id="PF01979"/>
    </source>
</evidence>
<dbReference type="InterPro" id="IPR051781">
    <property type="entry name" value="Metallo-dep_Hydrolase"/>
</dbReference>
<dbReference type="Gene3D" id="3.30.110.90">
    <property type="entry name" value="Amidohydrolase"/>
    <property type="match status" value="1"/>
</dbReference>
<dbReference type="AlphaFoldDB" id="A0A143PG49"/>
<dbReference type="RefSeq" id="WP_110169449.1">
    <property type="nucleotide sequence ID" value="NZ_CP015136.1"/>
</dbReference>
<dbReference type="SUPFAM" id="SSF51338">
    <property type="entry name" value="Composite domain of metallo-dependent hydrolases"/>
    <property type="match status" value="1"/>
</dbReference>
<dbReference type="OrthoDB" id="9797498at2"/>
<keyword evidence="3" id="KW-1185">Reference proteome</keyword>
<sequence length="508" mass="56261">MVRGWLARRSTTLVAFTITFGALALVGSAQVRPAGRDTAVHARKPSRLLIRRAMVIYGNGKPPYGPMDILVQDGVIANIAPSLPVEADAVIDATGKYVMPGLVDTHMHWHEERGGIPMPIQYERNLYLANGVTLTRENGGNFARSKQWQAESAADQIVAPRMQVYWVVARGNGTTEAIRANVREAKTRGADGLKIFGMDRDQLEATMAEAKAQGLKTTTHIAVEEVTAKDFAELGVDSIEHFYGIADAALDGVQHFPAEMNYSNELMRFSRAGELYAQADPAKLEQVLDLMVARKVAWSPTLSIYEASRDVVKAQNLPWYRDYLHPALQAFFEPNLANHGSYFTGWTNTMEVRWKQQYRLWMDALLSFGHKGGVITTGDDAGFIHSLYGFGLVRELELQEEAGFYPLDVIKHGTVNGATLLGMGDKLGRVRQGYLADLLVVNGNPLENLRVLNPYGIDVYKDGRMSRGGGIEWTIKNGIPYHVPTLMKEVKAMVDADRKKAEVRTTNP</sequence>
<dbReference type="PANTHER" id="PTHR43135">
    <property type="entry name" value="ALPHA-D-RIBOSE 1-METHYLPHOSPHONATE 5-TRIPHOSPHATE DIPHOSPHATASE"/>
    <property type="match status" value="1"/>
</dbReference>
<feature type="domain" description="Amidohydrolase-related" evidence="1">
    <location>
        <begin position="396"/>
        <end position="463"/>
    </location>
</feature>
<reference evidence="3" key="2">
    <citation type="submission" date="2016-04" db="EMBL/GenBank/DDBJ databases">
        <title>First Complete Genome Sequence of a Subdivision 6 Acidobacterium.</title>
        <authorList>
            <person name="Huang S."/>
            <person name="Vieira S."/>
            <person name="Bunk B."/>
            <person name="Riedel T."/>
            <person name="Sproeer C."/>
            <person name="Overmann J."/>
        </authorList>
    </citation>
    <scope>NUCLEOTIDE SEQUENCE [LARGE SCALE GENOMIC DNA]</scope>
    <source>
        <strain evidence="3">DSM 100886 HEG_-6_39</strain>
    </source>
</reference>
<dbReference type="STRING" id="1855912.LuPra_00678"/>
<dbReference type="EMBL" id="CP015136">
    <property type="protein sequence ID" value="AMY07505.1"/>
    <property type="molecule type" value="Genomic_DNA"/>
</dbReference>
<dbReference type="GO" id="GO:0004038">
    <property type="term" value="F:allantoinase activity"/>
    <property type="evidence" value="ECO:0007669"/>
    <property type="project" value="UniProtKB-EC"/>
</dbReference>
<name>A0A143PG49_LUTPR</name>
<accession>A0A143PG49</accession>
<proteinExistence type="predicted"/>
<dbReference type="SUPFAM" id="SSF51556">
    <property type="entry name" value="Metallo-dependent hydrolases"/>
    <property type="match status" value="1"/>
</dbReference>
<dbReference type="InterPro" id="IPR006680">
    <property type="entry name" value="Amidohydro-rel"/>
</dbReference>
<organism evidence="2 3">
    <name type="scientific">Luteitalea pratensis</name>
    <dbReference type="NCBI Taxonomy" id="1855912"/>
    <lineage>
        <taxon>Bacteria</taxon>
        <taxon>Pseudomonadati</taxon>
        <taxon>Acidobacteriota</taxon>
        <taxon>Vicinamibacteria</taxon>
        <taxon>Vicinamibacterales</taxon>
        <taxon>Vicinamibacteraceae</taxon>
        <taxon>Luteitalea</taxon>
    </lineage>
</organism>
<dbReference type="Pfam" id="PF01979">
    <property type="entry name" value="Amidohydro_1"/>
    <property type="match status" value="1"/>
</dbReference>
<evidence type="ECO:0000313" key="2">
    <source>
        <dbReference type="EMBL" id="AMY07505.1"/>
    </source>
</evidence>
<evidence type="ECO:0000313" key="3">
    <source>
        <dbReference type="Proteomes" id="UP000076079"/>
    </source>
</evidence>
<reference evidence="2 3" key="1">
    <citation type="journal article" date="2016" name="Genome Announc.">
        <title>First Complete Genome Sequence of a Subdivision 6 Acidobacterium Strain.</title>
        <authorList>
            <person name="Huang S."/>
            <person name="Vieira S."/>
            <person name="Bunk B."/>
            <person name="Riedel T."/>
            <person name="Sproer C."/>
            <person name="Overmann J."/>
        </authorList>
    </citation>
    <scope>NUCLEOTIDE SEQUENCE [LARGE SCALE GENOMIC DNA]</scope>
    <source>
        <strain evidence="3">DSM 100886 HEG_-6_39</strain>
    </source>
</reference>
<dbReference type="InterPro" id="IPR011059">
    <property type="entry name" value="Metal-dep_hydrolase_composite"/>
</dbReference>
<dbReference type="KEGG" id="abac:LuPra_00678"/>
<dbReference type="Gene3D" id="3.20.20.140">
    <property type="entry name" value="Metal-dependent hydrolases"/>
    <property type="match status" value="1"/>
</dbReference>
<dbReference type="Gene3D" id="1.20.58.520">
    <property type="entry name" value="Amidohydrolase"/>
    <property type="match status" value="1"/>
</dbReference>
<protein>
    <submittedName>
        <fullName evidence="2">Allantoinase</fullName>
        <ecNumber evidence="2">3.5.2.5</ecNumber>
    </submittedName>
</protein>
<dbReference type="EC" id="3.5.2.5" evidence="2"/>
<dbReference type="Proteomes" id="UP000076079">
    <property type="component" value="Chromosome"/>
</dbReference>
<dbReference type="InterPro" id="IPR032466">
    <property type="entry name" value="Metal_Hydrolase"/>
</dbReference>